<keyword evidence="5" id="KW-0175">Coiled coil</keyword>
<feature type="region of interest" description="Disordered" evidence="6">
    <location>
        <begin position="29"/>
        <end position="92"/>
    </location>
</feature>
<feature type="compositionally biased region" description="Polar residues" evidence="6">
    <location>
        <begin position="1402"/>
        <end position="1412"/>
    </location>
</feature>
<keyword evidence="4 8" id="KW-0150">Chloroplast</keyword>
<feature type="coiled-coil region" evidence="5">
    <location>
        <begin position="578"/>
        <end position="606"/>
    </location>
</feature>
<keyword evidence="4" id="KW-0653">Protein transport</keyword>
<feature type="signal peptide" evidence="7">
    <location>
        <begin position="1"/>
        <end position="16"/>
    </location>
</feature>
<feature type="compositionally biased region" description="Basic and acidic residues" evidence="6">
    <location>
        <begin position="29"/>
        <end position="38"/>
    </location>
</feature>
<protein>
    <recommendedName>
        <fullName evidence="4">Protein TIC 214</fullName>
    </recommendedName>
    <alternativeName>
        <fullName evidence="4">Translocon at the inner envelope membrane of chloroplasts 214</fullName>
    </alternativeName>
</protein>
<keyword evidence="4" id="KW-0813">Transport</keyword>
<evidence type="ECO:0000256" key="1">
    <source>
        <dbReference type="ARBA" id="ARBA00002515"/>
    </source>
</evidence>
<dbReference type="PANTHER" id="PTHR33163">
    <property type="entry name" value="PROTEIN TIC 214-RELATED"/>
    <property type="match status" value="1"/>
</dbReference>
<name>A0A7T6ZT02_9ROSA</name>
<feature type="chain" id="PRO_5030934419" description="Protein TIC 214" evidence="7">
    <location>
        <begin position="17"/>
        <end position="1692"/>
    </location>
</feature>
<sequence>MARIFSILLFITCVYYLGRIPSPIVTKKLKETSETEERGESEEETDVEIETTSETKGTKQEQEGSTEEDPSPSLFSEEKEDPDKIDETEEIRVNGKEKTKDEFYFKETRSKNRPVYETYYLDGNQEQENSKLEIFKEKKDLFRFEKPVVTILFDPKRWNRPLRYIKNNRFENAVRTEMSQYFFYTCQSDGKERIVFTYPPSLATFLEMMQTKASLFPKEKVPSNESNEFYNQWSYTNEHKQKTISKNFINRVKALDKNLAKTLAKESVVLNVLEKRTRLCNDKTKKEYLPKIYDPFLNGPYRGRIKKMFSLSIINEISIKNYIEKFCINKIHSILLIINRLEFEQKLNPFDRKTCAKQIYYLLNLINEFAVKSTSSLNFKRPFLVPEHEQVRIDSEDRIKIFKFLFDADRTLPNEKTKKKKSIALKEIHKKVPRWSYKLINDLEQQEGETEESVVEDHEIRSRKAKRVVIFTDNQQNTDTDTYNNTQETNNTDQTDEVALIRYSQQSDFRRDIIKGSVRAQRRKIVTWKFFEADVHSPLFLDRIDKSPLFSFDISERINLILRNCMWTNAELKISDYKEKTTEESEKKKEEDKKEEDKRKEKVRIEIAEAWDSILLAQVIRGFLLVIQSILRKYIILPSLIIVKNIARMLLFQFPEWSEDLKDWNREMHVKCTYNGVQLSEKEFPKNWLTDGIQIKILFPFRLKPWHRSNLRAPYNDPMKKKDSKNDFCFLTIFGMEAEFPFDSPRKQLSFFEPIFKELKIKIKKLKKKCFLILRILKEKTKLFLNVSKETKKWVIKSIQFLKEIKKELSKINPILLFGLRKRKVYEFELSKTKKDSIISNLMIHESSIQTIPRDWTNYSLTEKKMQDLTDRTNTIINQIEKIKNEKRGGVLIPDRNISSNKIKISDDDKRLESQKNIWQILKRKNVRLIRKSHYFLKIFIERVYIDIFLWIINIPRINTQPFLESIKKIINKYITNNETTQEKIDKTNQSLIHFISTLKKALYNTNISNKNANNFCDLSYFSQAYVFYKLSQTQFINFYLYKLKSVFQYNGAALFIKNEIKDSFVGTQELFHSQLKHKNRQKSGMNQWTNWLRNHYQYDISQIRWSRLVTQKWRNRFNQHCMNQNKDLCNSSKKMKFIHYEKQKNLEKASLLNQKESFKKQYRYDRLAYKSINSEDTKYSSIYESPFHVKNNQEVFSNSNTHKGKLFNMMEGIPIIPINNDLVQDDIRDMEKNMDRKYFDWRIIHFCLRKKVDIEAWINIDTDSNKKSTKAKLNNYQIIDKIKKKDPFYLTIHQDQEINLSNQKGFLDWMGMNEEILNRPISNLEHWFFPEFLILYNLYKTKPWVIPIKLLLLDSNINENATDIENKSIAGNKKRDPFISSNEKKSLELKKRNKGQKESADQANLESALSNQEKDVEEDYMGSDMKKHKNKKQYKNNTKAEFYFLLKRYLHFQLRWDDILNKKIINNIKVYCLLLRLINPREITISSIQRGEMSLDILMIQKNLTLTELIKRGIFIIEPIRLSIKNDGQFIMYQTIGISLVHQSKHQINQKYREKNHVDKNSDDKNSDKVITKYQKMTGNRDKNNYDLFVPENLLSPRLRREFRILICFNSRNRNDMHKNSALGNGNKVNGQGLDKSKGLKKKLIKLKLFLWPNYRLEDLACMNRYWFDTNNGSRFGMVRIHMYPRLKIYY</sequence>
<dbReference type="RefSeq" id="YP_010141361.1">
    <property type="nucleotide sequence ID" value="NC_056939.1"/>
</dbReference>
<dbReference type="GO" id="GO:0009706">
    <property type="term" value="C:chloroplast inner membrane"/>
    <property type="evidence" value="ECO:0007669"/>
    <property type="project" value="UniProtKB-SubCell"/>
</dbReference>
<keyword evidence="4 8" id="KW-0934">Plastid</keyword>
<dbReference type="PANTHER" id="PTHR33163:SF40">
    <property type="entry name" value="PROTEIN TIC 214"/>
    <property type="match status" value="1"/>
</dbReference>
<geneLocation type="chloroplast" evidence="8"/>
<evidence type="ECO:0000256" key="4">
    <source>
        <dbReference type="RuleBase" id="RU364085"/>
    </source>
</evidence>
<dbReference type="GO" id="GO:0015031">
    <property type="term" value="P:protein transport"/>
    <property type="evidence" value="ECO:0007669"/>
    <property type="project" value="UniProtKB-KW"/>
</dbReference>
<comment type="similarity">
    <text evidence="4">Belongs to the TIC214 family.</text>
</comment>
<organism evidence="8">
    <name type="scientific">Rubus innominatus</name>
    <dbReference type="NCBI Taxonomy" id="421246"/>
    <lineage>
        <taxon>Eukaryota</taxon>
        <taxon>Viridiplantae</taxon>
        <taxon>Streptophyta</taxon>
        <taxon>Embryophyta</taxon>
        <taxon>Tracheophyta</taxon>
        <taxon>Spermatophyta</taxon>
        <taxon>Magnoliopsida</taxon>
        <taxon>eudicotyledons</taxon>
        <taxon>Gunneridae</taxon>
        <taxon>Pentapetalae</taxon>
        <taxon>rosids</taxon>
        <taxon>fabids</taxon>
        <taxon>Rosales</taxon>
        <taxon>Rosaceae</taxon>
        <taxon>Rosoideae</taxon>
        <taxon>Rosoideae incertae sedis</taxon>
        <taxon>Rubus</taxon>
    </lineage>
</organism>
<accession>A0A7T6ZT02</accession>
<keyword evidence="7" id="KW-0732">Signal</keyword>
<dbReference type="GeneID" id="67135862"/>
<evidence type="ECO:0000256" key="6">
    <source>
        <dbReference type="SAM" id="MobiDB-lite"/>
    </source>
</evidence>
<proteinExistence type="inferred from homology"/>
<comment type="function">
    <text evidence="1 4">Involved in protein precursor import into chloroplasts. May be part of an intermediate translocation complex acting as a protein-conducting channel at the inner envelope.</text>
</comment>
<dbReference type="Pfam" id="PF05758">
    <property type="entry name" value="Ycf1"/>
    <property type="match status" value="1"/>
</dbReference>
<comment type="subcellular location">
    <subcellularLocation>
        <location evidence="2">Plastid</location>
        <location evidence="2">Chloroplast inner membrane</location>
        <topology evidence="2">Multi-pass membrane protein</topology>
    </subcellularLocation>
</comment>
<reference evidence="8" key="1">
    <citation type="submission" date="2020-06" db="EMBL/GenBank/DDBJ databases">
        <title>Comparative phylogenetic analyses of Chinese Rubus based on chloroplast genome.</title>
        <authorList>
            <person name="Guo W."/>
        </authorList>
    </citation>
    <scope>NUCLEOTIDE SEQUENCE</scope>
</reference>
<evidence type="ECO:0000256" key="3">
    <source>
        <dbReference type="ARBA" id="ARBA00022780"/>
    </source>
</evidence>
<evidence type="ECO:0000256" key="2">
    <source>
        <dbReference type="ARBA" id="ARBA00004478"/>
    </source>
</evidence>
<evidence type="ECO:0000256" key="7">
    <source>
        <dbReference type="SAM" id="SignalP"/>
    </source>
</evidence>
<keyword evidence="3 4" id="KW-0472">Membrane</keyword>
<feature type="compositionally biased region" description="Acidic residues" evidence="6">
    <location>
        <begin position="39"/>
        <end position="51"/>
    </location>
</feature>
<comment type="subunit">
    <text evidence="4">Part of the Tic complex.</text>
</comment>
<feature type="compositionally biased region" description="Basic and acidic residues" evidence="6">
    <location>
        <begin position="1389"/>
        <end position="1401"/>
    </location>
</feature>
<gene>
    <name evidence="8" type="primary">ycf1</name>
    <name evidence="4" type="synonym">TIC214</name>
</gene>
<dbReference type="EMBL" id="MT576947">
    <property type="protein sequence ID" value="QQK91521.1"/>
    <property type="molecule type" value="Genomic_DNA"/>
</dbReference>
<evidence type="ECO:0000256" key="5">
    <source>
        <dbReference type="SAM" id="Coils"/>
    </source>
</evidence>
<evidence type="ECO:0000313" key="8">
    <source>
        <dbReference type="EMBL" id="QQK91521.1"/>
    </source>
</evidence>
<keyword evidence="3 4" id="KW-1001">Plastid inner membrane</keyword>
<feature type="region of interest" description="Disordered" evidence="6">
    <location>
        <begin position="1389"/>
        <end position="1432"/>
    </location>
</feature>
<feature type="compositionally biased region" description="Acidic residues" evidence="6">
    <location>
        <begin position="78"/>
        <end position="89"/>
    </location>
</feature>
<dbReference type="InterPro" id="IPR008896">
    <property type="entry name" value="TIC214"/>
</dbReference>